<evidence type="ECO:0000256" key="2">
    <source>
        <dbReference type="SAM" id="Phobius"/>
    </source>
</evidence>
<sequence>MTRSKWTAAKALYLASRYFGVVMLLVLLQGELPTVLLVSAPLMWRCTDLGGSQLDFLGEAPERKPAQIRSSPTSHCRRRLHLRVASIIGSLTEFGMVNVITALRIYALYGQSKCVLYLVVTLWVLQLTAGVCAIQRILHDYAYILSAIAGDCSTCEALDGVRIFIKRNSSHGTSFTHMSALAICIFTSTIHLIMTLVKLRDSITDSGGKVRYELLKEMSCVTPIAGVFISDGALSLILYRTLHCRLLPGKRDVLLLPYMALTFELAGPTRSSPMCLILNLRRAGGRGTPTLIVQRQDETLEWDVMRFGGGTEESGRVENRRLSGQRQRPEAAQTPRSAGSTGIITSSQSGLGELAESNYCLVVAVTGYLAKYSKSGGPPRSALFLGPD</sequence>
<keyword evidence="4" id="KW-1185">Reference proteome</keyword>
<feature type="region of interest" description="Disordered" evidence="1">
    <location>
        <begin position="311"/>
        <end position="344"/>
    </location>
</feature>
<feature type="transmembrane region" description="Helical" evidence="2">
    <location>
        <begin position="80"/>
        <end position="103"/>
    </location>
</feature>
<feature type="transmembrane region" description="Helical" evidence="2">
    <location>
        <begin position="12"/>
        <end position="30"/>
    </location>
</feature>
<gene>
    <name evidence="3" type="ORF">FA13DRAFT_1779001</name>
</gene>
<dbReference type="EMBL" id="QPFP01000100">
    <property type="protein sequence ID" value="TEB21885.1"/>
    <property type="molecule type" value="Genomic_DNA"/>
</dbReference>
<evidence type="ECO:0000313" key="3">
    <source>
        <dbReference type="EMBL" id="TEB21885.1"/>
    </source>
</evidence>
<dbReference type="Proteomes" id="UP000298030">
    <property type="component" value="Unassembled WGS sequence"/>
</dbReference>
<keyword evidence="2" id="KW-0812">Transmembrane</keyword>
<feature type="transmembrane region" description="Helical" evidence="2">
    <location>
        <begin position="218"/>
        <end position="239"/>
    </location>
</feature>
<evidence type="ECO:0000313" key="4">
    <source>
        <dbReference type="Proteomes" id="UP000298030"/>
    </source>
</evidence>
<keyword evidence="2" id="KW-1133">Transmembrane helix</keyword>
<feature type="transmembrane region" description="Helical" evidence="2">
    <location>
        <begin position="175"/>
        <end position="197"/>
    </location>
</feature>
<evidence type="ECO:0000256" key="1">
    <source>
        <dbReference type="SAM" id="MobiDB-lite"/>
    </source>
</evidence>
<organism evidence="3 4">
    <name type="scientific">Coprinellus micaceus</name>
    <name type="common">Glistening ink-cap mushroom</name>
    <name type="synonym">Coprinus micaceus</name>
    <dbReference type="NCBI Taxonomy" id="71717"/>
    <lineage>
        <taxon>Eukaryota</taxon>
        <taxon>Fungi</taxon>
        <taxon>Dikarya</taxon>
        <taxon>Basidiomycota</taxon>
        <taxon>Agaricomycotina</taxon>
        <taxon>Agaricomycetes</taxon>
        <taxon>Agaricomycetidae</taxon>
        <taxon>Agaricales</taxon>
        <taxon>Agaricineae</taxon>
        <taxon>Psathyrellaceae</taxon>
        <taxon>Coprinellus</taxon>
    </lineage>
</organism>
<comment type="caution">
    <text evidence="3">The sequence shown here is derived from an EMBL/GenBank/DDBJ whole genome shotgun (WGS) entry which is preliminary data.</text>
</comment>
<dbReference type="OrthoDB" id="2952413at2759"/>
<dbReference type="AlphaFoldDB" id="A0A4Y7SJ73"/>
<accession>A0A4Y7SJ73</accession>
<proteinExistence type="predicted"/>
<reference evidence="3 4" key="1">
    <citation type="journal article" date="2019" name="Nat. Ecol. Evol.">
        <title>Megaphylogeny resolves global patterns of mushroom evolution.</title>
        <authorList>
            <person name="Varga T."/>
            <person name="Krizsan K."/>
            <person name="Foldi C."/>
            <person name="Dima B."/>
            <person name="Sanchez-Garcia M."/>
            <person name="Sanchez-Ramirez S."/>
            <person name="Szollosi G.J."/>
            <person name="Szarkandi J.G."/>
            <person name="Papp V."/>
            <person name="Albert L."/>
            <person name="Andreopoulos W."/>
            <person name="Angelini C."/>
            <person name="Antonin V."/>
            <person name="Barry K.W."/>
            <person name="Bougher N.L."/>
            <person name="Buchanan P."/>
            <person name="Buyck B."/>
            <person name="Bense V."/>
            <person name="Catcheside P."/>
            <person name="Chovatia M."/>
            <person name="Cooper J."/>
            <person name="Damon W."/>
            <person name="Desjardin D."/>
            <person name="Finy P."/>
            <person name="Geml J."/>
            <person name="Haridas S."/>
            <person name="Hughes K."/>
            <person name="Justo A."/>
            <person name="Karasinski D."/>
            <person name="Kautmanova I."/>
            <person name="Kiss B."/>
            <person name="Kocsube S."/>
            <person name="Kotiranta H."/>
            <person name="LaButti K.M."/>
            <person name="Lechner B.E."/>
            <person name="Liimatainen K."/>
            <person name="Lipzen A."/>
            <person name="Lukacs Z."/>
            <person name="Mihaltcheva S."/>
            <person name="Morgado L.N."/>
            <person name="Niskanen T."/>
            <person name="Noordeloos M.E."/>
            <person name="Ohm R.A."/>
            <person name="Ortiz-Santana B."/>
            <person name="Ovrebo C."/>
            <person name="Racz N."/>
            <person name="Riley R."/>
            <person name="Savchenko A."/>
            <person name="Shiryaev A."/>
            <person name="Soop K."/>
            <person name="Spirin V."/>
            <person name="Szebenyi C."/>
            <person name="Tomsovsky M."/>
            <person name="Tulloss R.E."/>
            <person name="Uehling J."/>
            <person name="Grigoriev I.V."/>
            <person name="Vagvolgyi C."/>
            <person name="Papp T."/>
            <person name="Martin F.M."/>
            <person name="Miettinen O."/>
            <person name="Hibbett D.S."/>
            <person name="Nagy L.G."/>
        </authorList>
    </citation>
    <scope>NUCLEOTIDE SEQUENCE [LARGE SCALE GENOMIC DNA]</scope>
    <source>
        <strain evidence="3 4">FP101781</strain>
    </source>
</reference>
<feature type="transmembrane region" description="Helical" evidence="2">
    <location>
        <begin position="115"/>
        <end position="138"/>
    </location>
</feature>
<protein>
    <submittedName>
        <fullName evidence="3">Uncharacterized protein</fullName>
    </submittedName>
</protein>
<keyword evidence="2" id="KW-0472">Membrane</keyword>
<name>A0A4Y7SJ73_COPMI</name>